<reference evidence="1" key="3">
    <citation type="submission" date="2022-06" db="UniProtKB">
        <authorList>
            <consortium name="EnsemblPlants"/>
        </authorList>
    </citation>
    <scope>IDENTIFICATION</scope>
</reference>
<dbReference type="EnsemblPlants" id="TuG1812G0200001179.01.T01">
    <property type="protein sequence ID" value="TuG1812G0200001179.01.T01.cds420268"/>
    <property type="gene ID" value="TuG1812G0200001179.01"/>
</dbReference>
<dbReference type="SUPFAM" id="SSF56219">
    <property type="entry name" value="DNase I-like"/>
    <property type="match status" value="1"/>
</dbReference>
<keyword evidence="2" id="KW-1185">Reference proteome</keyword>
<dbReference type="Gramene" id="TuG1812G0200001179.01.T01">
    <property type="protein sequence ID" value="TuG1812G0200001179.01.T01.cds420268"/>
    <property type="gene ID" value="TuG1812G0200001179.01"/>
</dbReference>
<accession>A0A8R7TDK7</accession>
<dbReference type="Gene3D" id="3.60.10.10">
    <property type="entry name" value="Endonuclease/exonuclease/phosphatase"/>
    <property type="match status" value="1"/>
</dbReference>
<dbReference type="Proteomes" id="UP000015106">
    <property type="component" value="Chromosome 2"/>
</dbReference>
<reference evidence="1" key="2">
    <citation type="submission" date="2018-03" db="EMBL/GenBank/DDBJ databases">
        <title>The Triticum urartu genome reveals the dynamic nature of wheat genome evolution.</title>
        <authorList>
            <person name="Ling H."/>
            <person name="Ma B."/>
            <person name="Shi X."/>
            <person name="Liu H."/>
            <person name="Dong L."/>
            <person name="Sun H."/>
            <person name="Cao Y."/>
            <person name="Gao Q."/>
            <person name="Zheng S."/>
            <person name="Li Y."/>
            <person name="Yu Y."/>
            <person name="Du H."/>
            <person name="Qi M."/>
            <person name="Li Y."/>
            <person name="Yu H."/>
            <person name="Cui Y."/>
            <person name="Wang N."/>
            <person name="Chen C."/>
            <person name="Wu H."/>
            <person name="Zhao Y."/>
            <person name="Zhang J."/>
            <person name="Li Y."/>
            <person name="Zhou W."/>
            <person name="Zhang B."/>
            <person name="Hu W."/>
            <person name="Eijk M."/>
            <person name="Tang J."/>
            <person name="Witsenboer H."/>
            <person name="Zhao S."/>
            <person name="Li Z."/>
            <person name="Zhang A."/>
            <person name="Wang D."/>
            <person name="Liang C."/>
        </authorList>
    </citation>
    <scope>NUCLEOTIDE SEQUENCE [LARGE SCALE GENOMIC DNA]</scope>
    <source>
        <strain evidence="1">cv. G1812</strain>
    </source>
</reference>
<organism evidence="1 2">
    <name type="scientific">Triticum urartu</name>
    <name type="common">Red wild einkorn</name>
    <name type="synonym">Crithodium urartu</name>
    <dbReference type="NCBI Taxonomy" id="4572"/>
    <lineage>
        <taxon>Eukaryota</taxon>
        <taxon>Viridiplantae</taxon>
        <taxon>Streptophyta</taxon>
        <taxon>Embryophyta</taxon>
        <taxon>Tracheophyta</taxon>
        <taxon>Spermatophyta</taxon>
        <taxon>Magnoliopsida</taxon>
        <taxon>Liliopsida</taxon>
        <taxon>Poales</taxon>
        <taxon>Poaceae</taxon>
        <taxon>BOP clade</taxon>
        <taxon>Pooideae</taxon>
        <taxon>Triticodae</taxon>
        <taxon>Triticeae</taxon>
        <taxon>Triticinae</taxon>
        <taxon>Triticum</taxon>
    </lineage>
</organism>
<evidence type="ECO:0000313" key="2">
    <source>
        <dbReference type="Proteomes" id="UP000015106"/>
    </source>
</evidence>
<reference evidence="2" key="1">
    <citation type="journal article" date="2013" name="Nature">
        <title>Draft genome of the wheat A-genome progenitor Triticum urartu.</title>
        <authorList>
            <person name="Ling H.Q."/>
            <person name="Zhao S."/>
            <person name="Liu D."/>
            <person name="Wang J."/>
            <person name="Sun H."/>
            <person name="Zhang C."/>
            <person name="Fan H."/>
            <person name="Li D."/>
            <person name="Dong L."/>
            <person name="Tao Y."/>
            <person name="Gao C."/>
            <person name="Wu H."/>
            <person name="Li Y."/>
            <person name="Cui Y."/>
            <person name="Guo X."/>
            <person name="Zheng S."/>
            <person name="Wang B."/>
            <person name="Yu K."/>
            <person name="Liang Q."/>
            <person name="Yang W."/>
            <person name="Lou X."/>
            <person name="Chen J."/>
            <person name="Feng M."/>
            <person name="Jian J."/>
            <person name="Zhang X."/>
            <person name="Luo G."/>
            <person name="Jiang Y."/>
            <person name="Liu J."/>
            <person name="Wang Z."/>
            <person name="Sha Y."/>
            <person name="Zhang B."/>
            <person name="Wu H."/>
            <person name="Tang D."/>
            <person name="Shen Q."/>
            <person name="Xue P."/>
            <person name="Zou S."/>
            <person name="Wang X."/>
            <person name="Liu X."/>
            <person name="Wang F."/>
            <person name="Yang Y."/>
            <person name="An X."/>
            <person name="Dong Z."/>
            <person name="Zhang K."/>
            <person name="Zhang X."/>
            <person name="Luo M.C."/>
            <person name="Dvorak J."/>
            <person name="Tong Y."/>
            <person name="Wang J."/>
            <person name="Yang H."/>
            <person name="Li Z."/>
            <person name="Wang D."/>
            <person name="Zhang A."/>
            <person name="Wang J."/>
        </authorList>
    </citation>
    <scope>NUCLEOTIDE SEQUENCE</scope>
    <source>
        <strain evidence="2">cv. G1812</strain>
    </source>
</reference>
<evidence type="ECO:0000313" key="1">
    <source>
        <dbReference type="EnsemblPlants" id="TuG1812G0200001179.01.T01.cds420268"/>
    </source>
</evidence>
<sequence>MFTPMNTNQNILNWNIRGINSKDKWTTISNKIEESGCAILCLQETKKETFDASYIKNFCPRRINKFEFTPSVGASGGLLVAWN</sequence>
<dbReference type="AlphaFoldDB" id="A0A8R7TDK7"/>
<name>A0A8R7TDK7_TRIUA</name>
<dbReference type="InterPro" id="IPR036691">
    <property type="entry name" value="Endo/exonu/phosph_ase_sf"/>
</dbReference>
<protein>
    <recommendedName>
        <fullName evidence="3">Endonuclease/exonuclease/phosphatase domain-containing protein</fullName>
    </recommendedName>
</protein>
<evidence type="ECO:0008006" key="3">
    <source>
        <dbReference type="Google" id="ProtNLM"/>
    </source>
</evidence>
<proteinExistence type="predicted"/>